<reference evidence="1 2" key="1">
    <citation type="submission" date="2020-08" db="EMBL/GenBank/DDBJ databases">
        <title>Genomic Encyclopedia of Type Strains, Phase IV (KMG-V): Genome sequencing to study the core and pangenomes of soil and plant-associated prokaryotes.</title>
        <authorList>
            <person name="Whitman W."/>
        </authorList>
    </citation>
    <scope>NUCLEOTIDE SEQUENCE [LARGE SCALE GENOMIC DNA]</scope>
    <source>
        <strain evidence="1 2">M8US30</strain>
    </source>
</reference>
<dbReference type="EMBL" id="JACHDZ010000007">
    <property type="protein sequence ID" value="MBB5345850.1"/>
    <property type="molecule type" value="Genomic_DNA"/>
</dbReference>
<name>A0A7W8JAZ5_9BACT</name>
<protein>
    <submittedName>
        <fullName evidence="1">Uncharacterized protein</fullName>
    </submittedName>
</protein>
<evidence type="ECO:0000313" key="1">
    <source>
        <dbReference type="EMBL" id="MBB5345850.1"/>
    </source>
</evidence>
<dbReference type="Proteomes" id="UP000569092">
    <property type="component" value="Unassembled WGS sequence"/>
</dbReference>
<evidence type="ECO:0000313" key="2">
    <source>
        <dbReference type="Proteomes" id="UP000569092"/>
    </source>
</evidence>
<proteinExistence type="predicted"/>
<comment type="caution">
    <text evidence="1">The sequence shown here is derived from an EMBL/GenBank/DDBJ whole genome shotgun (WGS) entry which is preliminary data.</text>
</comment>
<sequence length="123" mass="13479">MDESLQHGRVSLIRIFSGSMSRCTRKMLKSPYTAGCGVDAILILSTGIVFVTSRRHDGDVSIEEFTVLQNRIVSCEKCFSGIFHHCLLGLGQVTLGPATFGLNLLLNGSTNLARRHFQKGLPQ</sequence>
<organism evidence="1 2">
    <name type="scientific">Tunturiibacter lichenicola</name>
    <dbReference type="NCBI Taxonomy" id="2051959"/>
    <lineage>
        <taxon>Bacteria</taxon>
        <taxon>Pseudomonadati</taxon>
        <taxon>Acidobacteriota</taxon>
        <taxon>Terriglobia</taxon>
        <taxon>Terriglobales</taxon>
        <taxon>Acidobacteriaceae</taxon>
        <taxon>Tunturiibacter</taxon>
    </lineage>
</organism>
<gene>
    <name evidence="1" type="ORF">HDF10_003851</name>
</gene>
<accession>A0A7W8JAZ5</accession>
<dbReference type="AlphaFoldDB" id="A0A7W8JAZ5"/>